<feature type="transmembrane region" description="Helical" evidence="1">
    <location>
        <begin position="7"/>
        <end position="28"/>
    </location>
</feature>
<reference evidence="2" key="1">
    <citation type="journal article" date="2014" name="Int. J. Syst. Evol. Microbiol.">
        <title>Complete genome sequence of Corynebacterium casei LMG S-19264T (=DSM 44701T), isolated from a smear-ripened cheese.</title>
        <authorList>
            <consortium name="US DOE Joint Genome Institute (JGI-PGF)"/>
            <person name="Walter F."/>
            <person name="Albersmeier A."/>
            <person name="Kalinowski J."/>
            <person name="Ruckert C."/>
        </authorList>
    </citation>
    <scope>NUCLEOTIDE SEQUENCE</scope>
    <source>
        <strain evidence="2">CGMCC 1.15448</strain>
    </source>
</reference>
<name>A0A8J2UF95_9BACT</name>
<reference evidence="2" key="2">
    <citation type="submission" date="2020-09" db="EMBL/GenBank/DDBJ databases">
        <authorList>
            <person name="Sun Q."/>
            <person name="Zhou Y."/>
        </authorList>
    </citation>
    <scope>NUCLEOTIDE SEQUENCE</scope>
    <source>
        <strain evidence="2">CGMCC 1.15448</strain>
    </source>
</reference>
<dbReference type="Proteomes" id="UP000607559">
    <property type="component" value="Unassembled WGS sequence"/>
</dbReference>
<comment type="caution">
    <text evidence="2">The sequence shown here is derived from an EMBL/GenBank/DDBJ whole genome shotgun (WGS) entry which is preliminary data.</text>
</comment>
<protein>
    <submittedName>
        <fullName evidence="2">Uncharacterized protein</fullName>
    </submittedName>
</protein>
<keyword evidence="3" id="KW-1185">Reference proteome</keyword>
<dbReference type="RefSeq" id="WP_188933603.1">
    <property type="nucleotide sequence ID" value="NZ_BMJC01000003.1"/>
</dbReference>
<dbReference type="EMBL" id="BMJC01000003">
    <property type="protein sequence ID" value="GGB07051.1"/>
    <property type="molecule type" value="Genomic_DNA"/>
</dbReference>
<dbReference type="GO" id="GO:0005886">
    <property type="term" value="C:plasma membrane"/>
    <property type="evidence" value="ECO:0007669"/>
    <property type="project" value="UniProtKB-SubCell"/>
</dbReference>
<evidence type="ECO:0000313" key="2">
    <source>
        <dbReference type="EMBL" id="GGB07051.1"/>
    </source>
</evidence>
<accession>A0A8J2UF95</accession>
<keyword evidence="1" id="KW-0812">Transmembrane</keyword>
<gene>
    <name evidence="2" type="ORF">GCM10011511_33160</name>
</gene>
<feature type="transmembrane region" description="Helical" evidence="1">
    <location>
        <begin position="296"/>
        <end position="319"/>
    </location>
</feature>
<feature type="transmembrane region" description="Helical" evidence="1">
    <location>
        <begin position="256"/>
        <end position="276"/>
    </location>
</feature>
<feature type="transmembrane region" description="Helical" evidence="1">
    <location>
        <begin position="204"/>
        <end position="222"/>
    </location>
</feature>
<keyword evidence="1" id="KW-1133">Transmembrane helix</keyword>
<sequence>MNKGIKITYILGPLVFLVLSWFIYRQVIHQPNWKTSLHQVWMAITSPQQWKLWLVLALMPVNWGIEARKWQLALRPVGGIAFRDAFRAVFTGTTMACFTPNRMGEYLGRILYIEKGRRIKAISLTMACSIAQLMVTLLIGLVGILYLRAAPPPILSGKHQGLLALDILLWIVLVLLVSLTFIYCRFSLVASLLLKVPGTRRFSIYIKVLENFDATILLRILFLSFGRYIVFIVQYSLVFPVFGVALGFWQVLGGMSVVFLVMAVVPTLTFLTELGLRWEASIQVLQLYSSNVVGIFATSFAIWLINLIIPALIGSLLIVRIKLFKSR</sequence>
<feature type="transmembrane region" description="Helical" evidence="1">
    <location>
        <begin position="228"/>
        <end position="249"/>
    </location>
</feature>
<proteinExistence type="predicted"/>
<evidence type="ECO:0000313" key="3">
    <source>
        <dbReference type="Proteomes" id="UP000607559"/>
    </source>
</evidence>
<feature type="transmembrane region" description="Helical" evidence="1">
    <location>
        <begin position="167"/>
        <end position="192"/>
    </location>
</feature>
<dbReference type="AlphaFoldDB" id="A0A8J2UF95"/>
<feature type="transmembrane region" description="Helical" evidence="1">
    <location>
        <begin position="121"/>
        <end position="147"/>
    </location>
</feature>
<organism evidence="2 3">
    <name type="scientific">Puia dinghuensis</name>
    <dbReference type="NCBI Taxonomy" id="1792502"/>
    <lineage>
        <taxon>Bacteria</taxon>
        <taxon>Pseudomonadati</taxon>
        <taxon>Bacteroidota</taxon>
        <taxon>Chitinophagia</taxon>
        <taxon>Chitinophagales</taxon>
        <taxon>Chitinophagaceae</taxon>
        <taxon>Puia</taxon>
    </lineage>
</organism>
<evidence type="ECO:0000256" key="1">
    <source>
        <dbReference type="SAM" id="Phobius"/>
    </source>
</evidence>
<keyword evidence="1" id="KW-0472">Membrane</keyword>